<name>A0A2H3FR28_FUSOX</name>
<comment type="caution">
    <text evidence="1">The sequence shown here is derived from an EMBL/GenBank/DDBJ whole genome shotgun (WGS) entry which is preliminary data.</text>
</comment>
<dbReference type="EMBL" id="MABQ02000012">
    <property type="protein sequence ID" value="PCD21915.1"/>
    <property type="molecule type" value="Genomic_DNA"/>
</dbReference>
<dbReference type="Proteomes" id="UP000219602">
    <property type="component" value="Chromosome RC"/>
</dbReference>
<accession>A0A2H3FR28</accession>
<proteinExistence type="predicted"/>
<gene>
    <name evidence="1" type="ORF">AU210_015718</name>
</gene>
<organism evidence="1 2">
    <name type="scientific">Fusarium oxysporum f. sp. radicis-cucumerinum</name>
    <dbReference type="NCBI Taxonomy" id="327505"/>
    <lineage>
        <taxon>Eukaryota</taxon>
        <taxon>Fungi</taxon>
        <taxon>Dikarya</taxon>
        <taxon>Ascomycota</taxon>
        <taxon>Pezizomycotina</taxon>
        <taxon>Sordariomycetes</taxon>
        <taxon>Hypocreomycetidae</taxon>
        <taxon>Hypocreales</taxon>
        <taxon>Nectriaceae</taxon>
        <taxon>Fusarium</taxon>
        <taxon>Fusarium oxysporum species complex</taxon>
    </lineage>
</organism>
<evidence type="ECO:0000313" key="1">
    <source>
        <dbReference type="EMBL" id="PCD21915.1"/>
    </source>
</evidence>
<dbReference type="AlphaFoldDB" id="A0A2H3FR28"/>
<reference evidence="1 2" key="2">
    <citation type="journal article" date="2017" name="Sci. Rep.">
        <title>A mobile pathogenicity chromosome in Fusarium oxysporum for infection of multiple cucurbit species.</title>
        <authorList>
            <person name="van Dam P."/>
            <person name="Fokkens L."/>
            <person name="Ayukawa Y."/>
            <person name="van der Gragt M."/>
            <person name="Ter Horst A."/>
            <person name="Brankovics B."/>
            <person name="Houterman P.M."/>
            <person name="Arie T."/>
            <person name="Rep M."/>
        </authorList>
    </citation>
    <scope>NUCLEOTIDE SEQUENCE [LARGE SCALE GENOMIC DNA]</scope>
    <source>
        <strain evidence="1 2">Forc016</strain>
    </source>
</reference>
<reference evidence="1 2" key="1">
    <citation type="journal article" date="2016" name="Environ. Microbiol.">
        <title>Effector profiles distinguish formae speciales of Fusarium oxysporum.</title>
        <authorList>
            <person name="van Dam P."/>
            <person name="Fokkens L."/>
            <person name="Schmidt S.M."/>
            <person name="Linmans J.H."/>
            <person name="Kistler H.C."/>
            <person name="Ma L.J."/>
            <person name="Rep M."/>
        </authorList>
    </citation>
    <scope>NUCLEOTIDE SEQUENCE [LARGE SCALE GENOMIC DNA]</scope>
    <source>
        <strain evidence="1 2">Forc016</strain>
    </source>
</reference>
<dbReference type="STRING" id="327505.A0A2H3FR28"/>
<sequence>MANSSPSTVFSNFSRAAQKKTAALIPDSDLQSISTDISIVQDIDTFQTDHGLKNAWKIISEAPLKGLSEAQTENPVKKDRYQSGATTRWRLIWYTVLLDSVQPGSPYGDGGKGLKNSVVRGFWALDSQNFVSDFLKG</sequence>
<protein>
    <submittedName>
        <fullName evidence="1">Uncharacterized protein</fullName>
    </submittedName>
</protein>
<evidence type="ECO:0000313" key="2">
    <source>
        <dbReference type="Proteomes" id="UP000219602"/>
    </source>
</evidence>